<evidence type="ECO:0000256" key="3">
    <source>
        <dbReference type="ARBA" id="ARBA00022448"/>
    </source>
</evidence>
<gene>
    <name evidence="18" type="ORF">SAMN04487864_101185</name>
</gene>
<comment type="similarity">
    <text evidence="2">Belongs to the BexD/CtrA/VexA family.</text>
</comment>
<dbReference type="InterPro" id="IPR003715">
    <property type="entry name" value="Poly_export_N"/>
</dbReference>
<dbReference type="Gene3D" id="3.10.560.10">
    <property type="entry name" value="Outer membrane lipoprotein wza domain like"/>
    <property type="match status" value="1"/>
</dbReference>
<dbReference type="GO" id="GO:0009279">
    <property type="term" value="C:cell outer membrane"/>
    <property type="evidence" value="ECO:0007669"/>
    <property type="project" value="UniProtKB-SubCell"/>
</dbReference>
<evidence type="ECO:0000256" key="15">
    <source>
        <dbReference type="SAM" id="SignalP"/>
    </source>
</evidence>
<evidence type="ECO:0000256" key="10">
    <source>
        <dbReference type="ARBA" id="ARBA00023114"/>
    </source>
</evidence>
<evidence type="ECO:0000313" key="18">
    <source>
        <dbReference type="EMBL" id="SDB96730.1"/>
    </source>
</evidence>
<evidence type="ECO:0000256" key="7">
    <source>
        <dbReference type="ARBA" id="ARBA00022729"/>
    </source>
</evidence>
<feature type="chain" id="PRO_5011471832" evidence="15">
    <location>
        <begin position="23"/>
        <end position="209"/>
    </location>
</feature>
<evidence type="ECO:0000256" key="14">
    <source>
        <dbReference type="ARBA" id="ARBA00023288"/>
    </source>
</evidence>
<dbReference type="GO" id="GO:0046930">
    <property type="term" value="C:pore complex"/>
    <property type="evidence" value="ECO:0007669"/>
    <property type="project" value="UniProtKB-KW"/>
</dbReference>
<dbReference type="RefSeq" id="WP_093728957.1">
    <property type="nucleotide sequence ID" value="NZ_FMYW01000001.1"/>
</dbReference>
<evidence type="ECO:0000256" key="8">
    <source>
        <dbReference type="ARBA" id="ARBA00023047"/>
    </source>
</evidence>
<keyword evidence="13" id="KW-0998">Cell outer membrane</keyword>
<keyword evidence="6" id="KW-0812">Transmembrane</keyword>
<evidence type="ECO:0000256" key="2">
    <source>
        <dbReference type="ARBA" id="ARBA00009450"/>
    </source>
</evidence>
<evidence type="ECO:0000259" key="16">
    <source>
        <dbReference type="Pfam" id="PF02563"/>
    </source>
</evidence>
<feature type="domain" description="Polysaccharide export protein N-terminal" evidence="16">
    <location>
        <begin position="23"/>
        <end position="94"/>
    </location>
</feature>
<keyword evidence="14" id="KW-0449">Lipoprotein</keyword>
<evidence type="ECO:0000313" key="19">
    <source>
        <dbReference type="Proteomes" id="UP000198943"/>
    </source>
</evidence>
<dbReference type="Pfam" id="PF22461">
    <property type="entry name" value="SLBB_2"/>
    <property type="match status" value="1"/>
</dbReference>
<accession>A0A1G6HR61</accession>
<dbReference type="AlphaFoldDB" id="A0A1G6HR61"/>
<dbReference type="InterPro" id="IPR049712">
    <property type="entry name" value="Poly_export"/>
</dbReference>
<protein>
    <submittedName>
        <fullName evidence="18">Polysaccharide export outer membrane protein</fullName>
    </submittedName>
</protein>
<dbReference type="InterPro" id="IPR054765">
    <property type="entry name" value="SLBB_dom"/>
</dbReference>
<comment type="subcellular location">
    <subcellularLocation>
        <location evidence="1">Cell outer membrane</location>
        <topology evidence="1">Multi-pass membrane protein</topology>
    </subcellularLocation>
</comment>
<evidence type="ECO:0000256" key="6">
    <source>
        <dbReference type="ARBA" id="ARBA00022692"/>
    </source>
</evidence>
<keyword evidence="7 15" id="KW-0732">Signal</keyword>
<dbReference type="OrthoDB" id="8291at2"/>
<dbReference type="GO" id="GO:0015159">
    <property type="term" value="F:polysaccharide transmembrane transporter activity"/>
    <property type="evidence" value="ECO:0007669"/>
    <property type="project" value="InterPro"/>
</dbReference>
<dbReference type="Pfam" id="PF02563">
    <property type="entry name" value="Poly_export"/>
    <property type="match status" value="1"/>
</dbReference>
<dbReference type="EMBL" id="FMYW01000001">
    <property type="protein sequence ID" value="SDB96730.1"/>
    <property type="molecule type" value="Genomic_DNA"/>
</dbReference>
<keyword evidence="3" id="KW-0813">Transport</keyword>
<evidence type="ECO:0000256" key="5">
    <source>
        <dbReference type="ARBA" id="ARBA00022597"/>
    </source>
</evidence>
<evidence type="ECO:0000256" key="9">
    <source>
        <dbReference type="ARBA" id="ARBA00023065"/>
    </source>
</evidence>
<keyword evidence="4" id="KW-1134">Transmembrane beta strand</keyword>
<dbReference type="Gene3D" id="3.30.1950.10">
    <property type="entry name" value="wza like domain"/>
    <property type="match status" value="1"/>
</dbReference>
<keyword evidence="8" id="KW-0625">Polysaccharide transport</keyword>
<evidence type="ECO:0000256" key="11">
    <source>
        <dbReference type="ARBA" id="ARBA00023136"/>
    </source>
</evidence>
<keyword evidence="5" id="KW-0762">Sugar transport</keyword>
<feature type="domain" description="SLBB" evidence="17">
    <location>
        <begin position="101"/>
        <end position="179"/>
    </location>
</feature>
<keyword evidence="19" id="KW-1185">Reference proteome</keyword>
<dbReference type="GO" id="GO:0015288">
    <property type="term" value="F:porin activity"/>
    <property type="evidence" value="ECO:0007669"/>
    <property type="project" value="UniProtKB-KW"/>
</dbReference>
<reference evidence="19" key="1">
    <citation type="submission" date="2016-10" db="EMBL/GenBank/DDBJ databases">
        <authorList>
            <person name="Varghese N."/>
            <person name="Submissions S."/>
        </authorList>
    </citation>
    <scope>NUCLEOTIDE SEQUENCE [LARGE SCALE GENOMIC DNA]</scope>
    <source>
        <strain evidence="19">DSM 11005</strain>
    </source>
</reference>
<name>A0A1G6HR61_9FIRM</name>
<proteinExistence type="inferred from homology"/>
<sequence length="209" mass="23781">MRKKIISFLFMACMLLSLTCMAEEYNMNAGDQLQIQVMGHADLTGTYIARTDGKFEYPLIGTVEIEGKTIDGLTQELKERLGEYIVNPLITINIAKMGSTRVFVLGEVRHAGLHELTKSHRVLDAIGAANGFTDKAAKKKVYLIRNGKEDNIQFLNFNAYLKKGDMSQNPILHEGDCLYLTSNHKFNFGRDVLPFIESWYFMRRADKKF</sequence>
<evidence type="ECO:0000256" key="1">
    <source>
        <dbReference type="ARBA" id="ARBA00004571"/>
    </source>
</evidence>
<dbReference type="PANTHER" id="PTHR33619">
    <property type="entry name" value="POLYSACCHARIDE EXPORT PROTEIN GFCE-RELATED"/>
    <property type="match status" value="1"/>
</dbReference>
<keyword evidence="12" id="KW-0564">Palmitate</keyword>
<organism evidence="18 19">
    <name type="scientific">Succiniclasticum ruminis</name>
    <dbReference type="NCBI Taxonomy" id="40841"/>
    <lineage>
        <taxon>Bacteria</taxon>
        <taxon>Bacillati</taxon>
        <taxon>Bacillota</taxon>
        <taxon>Negativicutes</taxon>
        <taxon>Acidaminococcales</taxon>
        <taxon>Acidaminococcaceae</taxon>
        <taxon>Succiniclasticum</taxon>
    </lineage>
</organism>
<evidence type="ECO:0000259" key="17">
    <source>
        <dbReference type="Pfam" id="PF22461"/>
    </source>
</evidence>
<keyword evidence="9" id="KW-0406">Ion transport</keyword>
<evidence type="ECO:0000256" key="4">
    <source>
        <dbReference type="ARBA" id="ARBA00022452"/>
    </source>
</evidence>
<evidence type="ECO:0000256" key="13">
    <source>
        <dbReference type="ARBA" id="ARBA00023237"/>
    </source>
</evidence>
<dbReference type="PANTHER" id="PTHR33619:SF3">
    <property type="entry name" value="POLYSACCHARIDE EXPORT PROTEIN GFCE-RELATED"/>
    <property type="match status" value="1"/>
</dbReference>
<dbReference type="Proteomes" id="UP000198943">
    <property type="component" value="Unassembled WGS sequence"/>
</dbReference>
<keyword evidence="11" id="KW-0472">Membrane</keyword>
<feature type="signal peptide" evidence="15">
    <location>
        <begin position="1"/>
        <end position="22"/>
    </location>
</feature>
<evidence type="ECO:0000256" key="12">
    <source>
        <dbReference type="ARBA" id="ARBA00023139"/>
    </source>
</evidence>
<keyword evidence="10" id="KW-0626">Porin</keyword>
<dbReference type="GO" id="GO:0006811">
    <property type="term" value="P:monoatomic ion transport"/>
    <property type="evidence" value="ECO:0007669"/>
    <property type="project" value="UniProtKB-KW"/>
</dbReference>